<dbReference type="Proteomes" id="UP001241758">
    <property type="component" value="Unassembled WGS sequence"/>
</dbReference>
<sequence length="318" mass="34902">MLINPRLAAAADAIGIAADGRSAEVAGLALRAEDARELRGTLSLHLYRHLHAGARPPAADATLMPRRRYGTRFEAELHDQVPHSRTTSHGLLLELDGQDLVVRLPEITARISRDRYVGPGEPRVGEIVEVLLDARRPHVSPGFYYVMGSRRPVLPDERVRRLFVHITDARHAPAIWRATLHHLERAEVGYHAKILSDPAAYPRRDALVVYLTGAPARAEQELAEALDGFAGIAPEISAFTEQYRPGISGADDPDDPRPGQTGLSFGQHRSTALATALLHHATTPGAESRDEVIARVFRQARIDPLCPARNLTEDLTHV</sequence>
<evidence type="ECO:0000256" key="1">
    <source>
        <dbReference type="SAM" id="MobiDB-lite"/>
    </source>
</evidence>
<organism evidence="2 3">
    <name type="scientific">Actinoplanes sandaracinus</name>
    <dbReference type="NCBI Taxonomy" id="3045177"/>
    <lineage>
        <taxon>Bacteria</taxon>
        <taxon>Bacillati</taxon>
        <taxon>Actinomycetota</taxon>
        <taxon>Actinomycetes</taxon>
        <taxon>Micromonosporales</taxon>
        <taxon>Micromonosporaceae</taxon>
        <taxon>Actinoplanes</taxon>
    </lineage>
</organism>
<dbReference type="Pfam" id="PF17914">
    <property type="entry name" value="HopA1"/>
    <property type="match status" value="1"/>
</dbReference>
<comment type="caution">
    <text evidence="2">The sequence shown here is derived from an EMBL/GenBank/DDBJ whole genome shotgun (WGS) entry which is preliminary data.</text>
</comment>
<evidence type="ECO:0000313" key="3">
    <source>
        <dbReference type="Proteomes" id="UP001241758"/>
    </source>
</evidence>
<protein>
    <submittedName>
        <fullName evidence="2">T3SS effector HopA1 family protein</fullName>
    </submittedName>
</protein>
<feature type="region of interest" description="Disordered" evidence="1">
    <location>
        <begin position="244"/>
        <end position="265"/>
    </location>
</feature>
<dbReference type="EMBL" id="JASCTH010000006">
    <property type="protein sequence ID" value="MDI6099139.1"/>
    <property type="molecule type" value="Genomic_DNA"/>
</dbReference>
<evidence type="ECO:0000313" key="2">
    <source>
        <dbReference type="EMBL" id="MDI6099139.1"/>
    </source>
</evidence>
<proteinExistence type="predicted"/>
<dbReference type="RefSeq" id="WP_282759158.1">
    <property type="nucleotide sequence ID" value="NZ_JASCTH010000006.1"/>
</dbReference>
<name>A0ABT6WHE1_9ACTN</name>
<accession>A0ABT6WHE1</accession>
<dbReference type="InterPro" id="IPR040871">
    <property type="entry name" value="HopA1"/>
</dbReference>
<reference evidence="2 3" key="1">
    <citation type="submission" date="2023-05" db="EMBL/GenBank/DDBJ databases">
        <title>Actinoplanes sp. NEAU-A12 genome sequencing.</title>
        <authorList>
            <person name="Wang Z.-S."/>
        </authorList>
    </citation>
    <scope>NUCLEOTIDE SEQUENCE [LARGE SCALE GENOMIC DNA]</scope>
    <source>
        <strain evidence="2 3">NEAU-A12</strain>
    </source>
</reference>
<keyword evidence="3" id="KW-1185">Reference proteome</keyword>
<gene>
    <name evidence="2" type="ORF">QLQ12_11075</name>
</gene>